<protein>
    <submittedName>
        <fullName evidence="3">Uncharacterized protein</fullName>
    </submittedName>
</protein>
<dbReference type="EMBL" id="NGNX01000005">
    <property type="protein sequence ID" value="OYR93007.1"/>
    <property type="molecule type" value="Genomic_DNA"/>
</dbReference>
<name>A0A256LK74_9LACO</name>
<proteinExistence type="predicted"/>
<accession>A0A256LK74</accession>
<reference evidence="4 5" key="3">
    <citation type="submission" date="2017-09" db="EMBL/GenBank/DDBJ databases">
        <title>Tripartite evolution among Lactobacillus johnsonii, Lactobacillus taiwanensis, Lactobacillus reuteri and their rodent host.</title>
        <authorList>
            <person name="Wang T."/>
            <person name="Knowles S."/>
            <person name="Cheng C."/>
        </authorList>
    </citation>
    <scope>NUCLEOTIDE SEQUENCE [LARGE SCALE GENOMIC DNA]</scope>
    <source>
        <strain evidence="3 4">609q</strain>
        <strain evidence="2 5">609u</strain>
    </source>
</reference>
<evidence type="ECO:0000313" key="2">
    <source>
        <dbReference type="EMBL" id="OYR88955.1"/>
    </source>
</evidence>
<keyword evidence="5" id="KW-1185">Reference proteome</keyword>
<evidence type="ECO:0000256" key="1">
    <source>
        <dbReference type="SAM" id="Phobius"/>
    </source>
</evidence>
<feature type="transmembrane region" description="Helical" evidence="1">
    <location>
        <begin position="7"/>
        <end position="26"/>
    </location>
</feature>
<reference evidence="3 4" key="1">
    <citation type="submission" date="2017-04" db="EMBL/GenBank/DDBJ databases">
        <authorList>
            <person name="Afonso C.L."/>
            <person name="Miller P.J."/>
            <person name="Scott M.A."/>
            <person name="Spackman E."/>
            <person name="Goraichik I."/>
            <person name="Dimitrov K.M."/>
            <person name="Suarez D.L."/>
            <person name="Swayne D.E."/>
        </authorList>
    </citation>
    <scope>NUCLEOTIDE SEQUENCE [LARGE SCALE GENOMIC DNA]</scope>
    <source>
        <strain evidence="3 4">609q</strain>
    </source>
</reference>
<comment type="caution">
    <text evidence="3">The sequence shown here is derived from an EMBL/GenBank/DDBJ whole genome shotgun (WGS) entry which is preliminary data.</text>
</comment>
<keyword evidence="1" id="KW-0472">Membrane</keyword>
<sequence>MNYFFENVWIIEIILLILIITVSTIYFKSKESSKWQKLAQILDKIWIKLCLIALGAFWVEIIFASYMLIREFK</sequence>
<feature type="transmembrane region" description="Helical" evidence="1">
    <location>
        <begin position="46"/>
        <end position="69"/>
    </location>
</feature>
<reference evidence="2 5" key="2">
    <citation type="submission" date="2017-05" db="EMBL/GenBank/DDBJ databases">
        <authorList>
            <person name="Lin X.B."/>
            <person name="Stothard P."/>
            <person name="Tasseva G."/>
            <person name="Walter J."/>
        </authorList>
    </citation>
    <scope>NUCLEOTIDE SEQUENCE [LARGE SCALE GENOMIC DNA]</scope>
    <source>
        <strain evidence="2 5">609u</strain>
    </source>
</reference>
<evidence type="ECO:0000313" key="5">
    <source>
        <dbReference type="Proteomes" id="UP000216316"/>
    </source>
</evidence>
<evidence type="ECO:0000313" key="3">
    <source>
        <dbReference type="EMBL" id="OYR93007.1"/>
    </source>
</evidence>
<evidence type="ECO:0000313" key="4">
    <source>
        <dbReference type="Proteomes" id="UP000215828"/>
    </source>
</evidence>
<dbReference type="EMBL" id="NGNV01000003">
    <property type="protein sequence ID" value="OYR88955.1"/>
    <property type="molecule type" value="Genomic_DNA"/>
</dbReference>
<organism evidence="3 4">
    <name type="scientific">Lactobacillus taiwanensis</name>
    <dbReference type="NCBI Taxonomy" id="508451"/>
    <lineage>
        <taxon>Bacteria</taxon>
        <taxon>Bacillati</taxon>
        <taxon>Bacillota</taxon>
        <taxon>Bacilli</taxon>
        <taxon>Lactobacillales</taxon>
        <taxon>Lactobacillaceae</taxon>
        <taxon>Lactobacillus</taxon>
    </lineage>
</organism>
<gene>
    <name evidence="2" type="ORF">CBF53_01210</name>
    <name evidence="3" type="ORF">CBF70_02045</name>
</gene>
<dbReference type="AlphaFoldDB" id="A0A256LK74"/>
<dbReference type="Proteomes" id="UP000216316">
    <property type="component" value="Unassembled WGS sequence"/>
</dbReference>
<keyword evidence="1" id="KW-1133">Transmembrane helix</keyword>
<keyword evidence="1" id="KW-0812">Transmembrane</keyword>
<dbReference type="Proteomes" id="UP000215828">
    <property type="component" value="Unassembled WGS sequence"/>
</dbReference>